<comment type="caution">
    <text evidence="3">The sequence shown here is derived from an EMBL/GenBank/DDBJ whole genome shotgun (WGS) entry which is preliminary data.</text>
</comment>
<dbReference type="SUPFAM" id="SSF50475">
    <property type="entry name" value="FMN-binding split barrel"/>
    <property type="match status" value="1"/>
</dbReference>
<organism evidence="3 4">
    <name type="scientific">Streptomyces humidus</name>
    <dbReference type="NCBI Taxonomy" id="52259"/>
    <lineage>
        <taxon>Bacteria</taxon>
        <taxon>Bacillati</taxon>
        <taxon>Actinomycetota</taxon>
        <taxon>Actinomycetes</taxon>
        <taxon>Kitasatosporales</taxon>
        <taxon>Streptomycetaceae</taxon>
        <taxon>Streptomyces</taxon>
    </lineage>
</organism>
<protein>
    <submittedName>
        <fullName evidence="3">Flavin-dependent reductase</fullName>
    </submittedName>
</protein>
<dbReference type="InterPro" id="IPR002563">
    <property type="entry name" value="Flavin_Rdtase-like_dom"/>
</dbReference>
<dbReference type="SMART" id="SM00903">
    <property type="entry name" value="Flavin_Reduct"/>
    <property type="match status" value="1"/>
</dbReference>
<dbReference type="Gene3D" id="2.30.110.10">
    <property type="entry name" value="Electron Transport, Fmn-binding Protein, Chain A"/>
    <property type="match status" value="1"/>
</dbReference>
<feature type="domain" description="Flavin reductase like" evidence="2">
    <location>
        <begin position="22"/>
        <end position="165"/>
    </location>
</feature>
<accession>A0A918GDW0</accession>
<dbReference type="InterPro" id="IPR050268">
    <property type="entry name" value="NADH-dep_flavin_reductase"/>
</dbReference>
<dbReference type="EMBL" id="BMTL01000053">
    <property type="protein sequence ID" value="GGS27725.1"/>
    <property type="molecule type" value="Genomic_DNA"/>
</dbReference>
<dbReference type="GO" id="GO:0006208">
    <property type="term" value="P:pyrimidine nucleobase catabolic process"/>
    <property type="evidence" value="ECO:0007669"/>
    <property type="project" value="TreeGrafter"/>
</dbReference>
<gene>
    <name evidence="3" type="ORF">GCM10010269_77900</name>
</gene>
<dbReference type="RefSeq" id="WP_190154048.1">
    <property type="nucleotide sequence ID" value="NZ_BMTL01000053.1"/>
</dbReference>
<dbReference type="InterPro" id="IPR012349">
    <property type="entry name" value="Split_barrel_FMN-bd"/>
</dbReference>
<name>A0A918GDW0_9ACTN</name>
<evidence type="ECO:0000313" key="4">
    <source>
        <dbReference type="Proteomes" id="UP000606194"/>
    </source>
</evidence>
<dbReference type="PANTHER" id="PTHR30466">
    <property type="entry name" value="FLAVIN REDUCTASE"/>
    <property type="match status" value="1"/>
</dbReference>
<sequence>MTTESLLSAPAGVSGEAFRHAMARLPTGVAVITAQGPDGPVGCTANAVMSLSLRPPALLVSLSTASRTLEQVLASGAFAVNVLAFGDRHLAGQFATGTAAQRFDGVSWHPQHGVPVLAAASVAAVCDVSNSVRVFDHTLVAGAVTWSRADERPPAVLYAGGRYPAGG</sequence>
<evidence type="ECO:0000256" key="1">
    <source>
        <dbReference type="ARBA" id="ARBA00023002"/>
    </source>
</evidence>
<keyword evidence="1" id="KW-0560">Oxidoreductase</keyword>
<dbReference type="AlphaFoldDB" id="A0A918GDW0"/>
<dbReference type="Pfam" id="PF01613">
    <property type="entry name" value="Flavin_Reduct"/>
    <property type="match status" value="1"/>
</dbReference>
<reference evidence="3" key="2">
    <citation type="submission" date="2020-09" db="EMBL/GenBank/DDBJ databases">
        <authorList>
            <person name="Sun Q."/>
            <person name="Ohkuma M."/>
        </authorList>
    </citation>
    <scope>NUCLEOTIDE SEQUENCE</scope>
    <source>
        <strain evidence="3">JCM 4386</strain>
    </source>
</reference>
<evidence type="ECO:0000313" key="3">
    <source>
        <dbReference type="EMBL" id="GGS27725.1"/>
    </source>
</evidence>
<proteinExistence type="predicted"/>
<dbReference type="GO" id="GO:0010181">
    <property type="term" value="F:FMN binding"/>
    <property type="evidence" value="ECO:0007669"/>
    <property type="project" value="InterPro"/>
</dbReference>
<reference evidence="3" key="1">
    <citation type="journal article" date="2014" name="Int. J. Syst. Evol. Microbiol.">
        <title>Complete genome sequence of Corynebacterium casei LMG S-19264T (=DSM 44701T), isolated from a smear-ripened cheese.</title>
        <authorList>
            <consortium name="US DOE Joint Genome Institute (JGI-PGF)"/>
            <person name="Walter F."/>
            <person name="Albersmeier A."/>
            <person name="Kalinowski J."/>
            <person name="Ruckert C."/>
        </authorList>
    </citation>
    <scope>NUCLEOTIDE SEQUENCE</scope>
    <source>
        <strain evidence="3">JCM 4386</strain>
    </source>
</reference>
<dbReference type="PANTHER" id="PTHR30466:SF1">
    <property type="entry name" value="FMN REDUCTASE (NADH) RUTF"/>
    <property type="match status" value="1"/>
</dbReference>
<dbReference type="GO" id="GO:0042602">
    <property type="term" value="F:riboflavin reductase (NADPH) activity"/>
    <property type="evidence" value="ECO:0007669"/>
    <property type="project" value="TreeGrafter"/>
</dbReference>
<dbReference type="Proteomes" id="UP000606194">
    <property type="component" value="Unassembled WGS sequence"/>
</dbReference>
<keyword evidence="4" id="KW-1185">Reference proteome</keyword>
<evidence type="ECO:0000259" key="2">
    <source>
        <dbReference type="SMART" id="SM00903"/>
    </source>
</evidence>